<accession>A0AC61L130</accession>
<organism evidence="1 2">
    <name type="scientific">Candidatus Methanogaster sp</name>
    <dbReference type="NCBI Taxonomy" id="3386292"/>
    <lineage>
        <taxon>Archaea</taxon>
        <taxon>Methanobacteriati</taxon>
        <taxon>Methanobacteriota</taxon>
        <taxon>Stenosarchaea group</taxon>
        <taxon>Methanomicrobia</taxon>
        <taxon>Methanosarcinales</taxon>
        <taxon>ANME-2 cluster</taxon>
        <taxon>Candidatus Methanogasteraceae</taxon>
        <taxon>Candidatus Methanogaster</taxon>
    </lineage>
</organism>
<dbReference type="Proteomes" id="UP000248329">
    <property type="component" value="Unassembled WGS sequence"/>
</dbReference>
<evidence type="ECO:0000313" key="2">
    <source>
        <dbReference type="Proteomes" id="UP000248329"/>
    </source>
</evidence>
<reference evidence="1" key="1">
    <citation type="submission" date="2018-01" db="EMBL/GenBank/DDBJ databases">
        <authorList>
            <person name="Krukenberg V."/>
        </authorList>
    </citation>
    <scope>NUCLEOTIDE SEQUENCE</scope>
    <source>
        <strain evidence="1">E20ANME2</strain>
    </source>
</reference>
<evidence type="ECO:0000313" key="1">
    <source>
        <dbReference type="EMBL" id="PXF59770.1"/>
    </source>
</evidence>
<gene>
    <name evidence="1" type="ORF">C4B59_10735</name>
</gene>
<comment type="caution">
    <text evidence="1">The sequence shown here is derived from an EMBL/GenBank/DDBJ whole genome shotgun (WGS) entry which is preliminary data.</text>
</comment>
<sequence length="442" mass="46518">MGSNMIERLKIRDAMESILAHNAARVISHNDADGLTAAGILCHALLRLGKRFHTTIISQLDRGFADRLNADHHEGMLTVFCDMGSGHSDIITEVVGDVLVIDHHTPTGDLACPHVNPHLVGIDGAFELSASGAVYAVAKGLSSENIDLSGLAMAGAIGDKQLMIGANADILTDGVQNKIISVKKGIRIGDGDVSDILEQNIDLYLDITGDAAKVSEFLDEVGVSGSGRLSELAEPQLRKLATALVLKLLQRSSPDVIENLIGDVYTLRCEVIPNVDDFVSCLHACSRLNDPGLALSLCLRDPAGVPHARRAAVDYQRTLVREMKAAEPSILHGDHIKYLMLDDAEGTGIIASTVTGFLYPDQPCIVLNHSDGKIKISARGTKYQVASGLDLAEVLRIASESAGGRGGGHSIASGAAIPKGAADAFISTADSLVGAQLGGEPR</sequence>
<proteinExistence type="predicted"/>
<name>A0AC61L130_9EURY</name>
<protein>
    <submittedName>
        <fullName evidence="1">Phosphoesterase</fullName>
    </submittedName>
</protein>
<dbReference type="EMBL" id="PQXF01000022">
    <property type="protein sequence ID" value="PXF59770.1"/>
    <property type="molecule type" value="Genomic_DNA"/>
</dbReference>